<dbReference type="GO" id="GO:0005737">
    <property type="term" value="C:cytoplasm"/>
    <property type="evidence" value="ECO:0000318"/>
    <property type="project" value="GO_Central"/>
</dbReference>
<dbReference type="InParanoid" id="K3ZMH7"/>
<evidence type="ECO:0000256" key="4">
    <source>
        <dbReference type="SAM" id="MobiDB-lite"/>
    </source>
</evidence>
<dbReference type="CDD" id="cd07067">
    <property type="entry name" value="HP_PGM_like"/>
    <property type="match status" value="1"/>
</dbReference>
<evidence type="ECO:0000256" key="3">
    <source>
        <dbReference type="PIRSR" id="PIRSR613078-2"/>
    </source>
</evidence>
<dbReference type="InterPro" id="IPR029033">
    <property type="entry name" value="His_PPase_superfam"/>
</dbReference>
<proteinExistence type="inferred from homology"/>
<dbReference type="AlphaFoldDB" id="K3ZMH7"/>
<dbReference type="EMBL" id="AGNK02004612">
    <property type="status" value="NOT_ANNOTATED_CDS"/>
    <property type="molecule type" value="Genomic_DNA"/>
</dbReference>
<dbReference type="InterPro" id="IPR001345">
    <property type="entry name" value="PG/BPGM_mutase_AS"/>
</dbReference>
<keyword evidence="6" id="KW-1185">Reference proteome</keyword>
<dbReference type="HOGENOM" id="CLU_883969_0_0_1"/>
<dbReference type="EnsemblPlants" id="KQK93481">
    <property type="protein sequence ID" value="KQK93481"/>
    <property type="gene ID" value="SETIT_027794mg"/>
</dbReference>
<organism evidence="5 6">
    <name type="scientific">Setaria italica</name>
    <name type="common">Foxtail millet</name>
    <name type="synonym">Panicum italicum</name>
    <dbReference type="NCBI Taxonomy" id="4555"/>
    <lineage>
        <taxon>Eukaryota</taxon>
        <taxon>Viridiplantae</taxon>
        <taxon>Streptophyta</taxon>
        <taxon>Embryophyta</taxon>
        <taxon>Tracheophyta</taxon>
        <taxon>Spermatophyta</taxon>
        <taxon>Magnoliopsida</taxon>
        <taxon>Liliopsida</taxon>
        <taxon>Poales</taxon>
        <taxon>Poaceae</taxon>
        <taxon>PACMAD clade</taxon>
        <taxon>Panicoideae</taxon>
        <taxon>Panicodae</taxon>
        <taxon>Paniceae</taxon>
        <taxon>Cenchrinae</taxon>
        <taxon>Setaria</taxon>
    </lineage>
</organism>
<dbReference type="SUPFAM" id="SSF53254">
    <property type="entry name" value="Phosphoglycerate mutase-like"/>
    <property type="match status" value="1"/>
</dbReference>
<dbReference type="PANTHER" id="PTHR48100:SF29">
    <property type="entry name" value="OS11G0138600 PROTEIN"/>
    <property type="match status" value="1"/>
</dbReference>
<dbReference type="Pfam" id="PF00300">
    <property type="entry name" value="His_Phos_1"/>
    <property type="match status" value="1"/>
</dbReference>
<accession>K3ZMH7</accession>
<dbReference type="InterPro" id="IPR013078">
    <property type="entry name" value="His_Pase_superF_clade-1"/>
</dbReference>
<dbReference type="Gene3D" id="3.40.50.1240">
    <property type="entry name" value="Phosphoglycerate mutase-like"/>
    <property type="match status" value="1"/>
</dbReference>
<reference evidence="6" key="1">
    <citation type="journal article" date="2012" name="Nat. Biotechnol.">
        <title>Reference genome sequence of the model plant Setaria.</title>
        <authorList>
            <person name="Bennetzen J.L."/>
            <person name="Schmutz J."/>
            <person name="Wang H."/>
            <person name="Percifield R."/>
            <person name="Hawkins J."/>
            <person name="Pontaroli A.C."/>
            <person name="Estep M."/>
            <person name="Feng L."/>
            <person name="Vaughn J.N."/>
            <person name="Grimwood J."/>
            <person name="Jenkins J."/>
            <person name="Barry K."/>
            <person name="Lindquist E."/>
            <person name="Hellsten U."/>
            <person name="Deshpande S."/>
            <person name="Wang X."/>
            <person name="Wu X."/>
            <person name="Mitros T."/>
            <person name="Triplett J."/>
            <person name="Yang X."/>
            <person name="Ye C.Y."/>
            <person name="Mauro-Herrera M."/>
            <person name="Wang L."/>
            <person name="Li P."/>
            <person name="Sharma M."/>
            <person name="Sharma R."/>
            <person name="Ronald P.C."/>
            <person name="Panaud O."/>
            <person name="Kellogg E.A."/>
            <person name="Brutnell T.P."/>
            <person name="Doust A.N."/>
            <person name="Tuskan G.A."/>
            <person name="Rokhsar D."/>
            <person name="Devos K.M."/>
        </authorList>
    </citation>
    <scope>NUCLEOTIDE SEQUENCE [LARGE SCALE GENOMIC DNA]</scope>
    <source>
        <strain evidence="6">cv. Yugu1</strain>
    </source>
</reference>
<dbReference type="PROSITE" id="PS00175">
    <property type="entry name" value="PG_MUTASE"/>
    <property type="match status" value="1"/>
</dbReference>
<dbReference type="GO" id="GO:0016791">
    <property type="term" value="F:phosphatase activity"/>
    <property type="evidence" value="ECO:0000318"/>
    <property type="project" value="GO_Central"/>
</dbReference>
<evidence type="ECO:0000313" key="5">
    <source>
        <dbReference type="EnsemblPlants" id="KQK93481"/>
    </source>
</evidence>
<protein>
    <submittedName>
        <fullName evidence="5">Uncharacterized protein</fullName>
    </submittedName>
</protein>
<dbReference type="STRING" id="4555.K3ZMH7"/>
<dbReference type="SMART" id="SM00855">
    <property type="entry name" value="PGAM"/>
    <property type="match status" value="1"/>
</dbReference>
<dbReference type="PANTHER" id="PTHR48100">
    <property type="entry name" value="BROAD-SPECIFICITY PHOSPHATASE YOR283W-RELATED"/>
    <property type="match status" value="1"/>
</dbReference>
<evidence type="ECO:0000313" key="6">
    <source>
        <dbReference type="Proteomes" id="UP000004995"/>
    </source>
</evidence>
<name>K3ZMH7_SETIT</name>
<dbReference type="Proteomes" id="UP000004995">
    <property type="component" value="Unassembled WGS sequence"/>
</dbReference>
<reference evidence="5" key="2">
    <citation type="submission" date="2018-08" db="UniProtKB">
        <authorList>
            <consortium name="EnsemblPlants"/>
        </authorList>
    </citation>
    <scope>IDENTIFICATION</scope>
    <source>
        <strain evidence="5">Yugu1</strain>
    </source>
</reference>
<feature type="binding site" evidence="3">
    <location>
        <begin position="53"/>
        <end position="60"/>
    </location>
    <ligand>
        <name>substrate</name>
    </ligand>
</feature>
<dbReference type="OMA" id="LRERCMA"/>
<dbReference type="FunFam" id="3.40.50.1240:FF:000137">
    <property type="match status" value="1"/>
</dbReference>
<feature type="compositionally biased region" description="Basic and acidic residues" evidence="4">
    <location>
        <begin position="292"/>
        <end position="315"/>
    </location>
</feature>
<sequence>MAFSPWSRTWRCIGVQATIVHGDGLLVLSNAGRSIMAPASTHGEHFAEVVLVRHGQTDWNVSRIIQGRIDQELNETGRQQAAKVARRLSEEAKPAAVYSSDLKRASQTAQTIAAHCCVSDSDLVIDRALTERHMGLFQGWTIDDAKRSEAYKAFARGGRDQEIPGGGESLDQLSERCVSRLNAIAEKHKGERVVVVSHEAVIEEICRHADPTISVGRKIPNTSISVVHVSGSDSRWILEKFGDAEHLTGDGFPQSGPEQAIQQALSEDALCNKGKNKQVIGSHKTSRKVINSKREKSKEKIDEIESEESRKKIKK</sequence>
<evidence type="ECO:0000256" key="1">
    <source>
        <dbReference type="ARBA" id="ARBA00038362"/>
    </source>
</evidence>
<feature type="binding site" evidence="3">
    <location>
        <position position="104"/>
    </location>
    <ligand>
        <name>substrate</name>
    </ligand>
</feature>
<comment type="similarity">
    <text evidence="1">Belongs to the phosphoglycerate mutase family.</text>
</comment>
<dbReference type="InterPro" id="IPR050275">
    <property type="entry name" value="PGM_Phosphatase"/>
</dbReference>
<feature type="active site" description="Proton donor/acceptor" evidence="2">
    <location>
        <position position="131"/>
    </location>
</feature>
<feature type="active site" description="Tele-phosphohistidine intermediate" evidence="2">
    <location>
        <position position="54"/>
    </location>
</feature>
<evidence type="ECO:0000256" key="2">
    <source>
        <dbReference type="PIRSR" id="PIRSR613078-1"/>
    </source>
</evidence>
<feature type="region of interest" description="Disordered" evidence="4">
    <location>
        <begin position="275"/>
        <end position="315"/>
    </location>
</feature>
<dbReference type="eggNOG" id="KOG0235">
    <property type="taxonomic scope" value="Eukaryota"/>
</dbReference>
<dbReference type="Gramene" id="KQK93481">
    <property type="protein sequence ID" value="KQK93481"/>
    <property type="gene ID" value="SETIT_027794mg"/>
</dbReference>